<dbReference type="EMBL" id="HACM01004531">
    <property type="protein sequence ID" value="CRZ04973.1"/>
    <property type="molecule type" value="Transcribed_RNA"/>
</dbReference>
<dbReference type="AlphaFoldDB" id="A0A0H5QSG1"/>
<sequence length="105" mass="12078">MSKYLTECGNPLDAKSESLRQPKNLKKLSTISVTSFSPTSYNRTFIPSEVVQIENPKSYGFLVTKNTKMRNILPFTTSSLAWVVQLRHRCWKIQIQQMLLSSLPR</sequence>
<name>A0A0H5QSG1_9EUKA</name>
<evidence type="ECO:0000313" key="1">
    <source>
        <dbReference type="EMBL" id="CRZ04973.1"/>
    </source>
</evidence>
<reference evidence="1" key="1">
    <citation type="submission" date="2015-04" db="EMBL/GenBank/DDBJ databases">
        <title>The genome sequence of the plant pathogenic Rhizarian Plasmodiophora brassicae reveals insights in its biotrophic life cycle and the origin of chitin synthesis.</title>
        <authorList>
            <person name="Schwelm A."/>
            <person name="Fogelqvist J."/>
            <person name="Knaust A."/>
            <person name="Julke S."/>
            <person name="Lilja T."/>
            <person name="Dhandapani V."/>
            <person name="Bonilla-Rosso G."/>
            <person name="Karlsson M."/>
            <person name="Shevchenko A."/>
            <person name="Choi S.R."/>
            <person name="Kim H.G."/>
            <person name="Park J.Y."/>
            <person name="Lim Y.P."/>
            <person name="Ludwig-Muller J."/>
            <person name="Dixelius C."/>
        </authorList>
    </citation>
    <scope>NUCLEOTIDE SEQUENCE</scope>
    <source>
        <tissue evidence="1">Potato root galls</tissue>
    </source>
</reference>
<proteinExistence type="predicted"/>
<accession>A0A0H5QSG1</accession>
<organism evidence="1">
    <name type="scientific">Spongospora subterranea</name>
    <dbReference type="NCBI Taxonomy" id="70186"/>
    <lineage>
        <taxon>Eukaryota</taxon>
        <taxon>Sar</taxon>
        <taxon>Rhizaria</taxon>
        <taxon>Endomyxa</taxon>
        <taxon>Phytomyxea</taxon>
        <taxon>Plasmodiophorida</taxon>
        <taxon>Plasmodiophoridae</taxon>
        <taxon>Spongospora</taxon>
    </lineage>
</organism>
<protein>
    <submittedName>
        <fullName evidence="1">Uncharacterized protein</fullName>
    </submittedName>
</protein>